<accession>A0A6C0JS90</accession>
<dbReference type="AlphaFoldDB" id="A0A6C0JS90"/>
<dbReference type="GO" id="GO:0006302">
    <property type="term" value="P:double-strand break repair"/>
    <property type="evidence" value="ECO:0007669"/>
    <property type="project" value="InterPro"/>
</dbReference>
<dbReference type="SUPFAM" id="SSF52540">
    <property type="entry name" value="P-loop containing nucleoside triphosphate hydrolases"/>
    <property type="match status" value="1"/>
</dbReference>
<dbReference type="Gene3D" id="3.40.50.300">
    <property type="entry name" value="P-loop containing nucleotide triphosphate hydrolases"/>
    <property type="match status" value="2"/>
</dbReference>
<evidence type="ECO:0000256" key="1">
    <source>
        <dbReference type="SAM" id="Coils"/>
    </source>
</evidence>
<feature type="coiled-coil region" evidence="1">
    <location>
        <begin position="317"/>
        <end position="370"/>
    </location>
</feature>
<dbReference type="PANTHER" id="PTHR32114">
    <property type="entry name" value="ABC TRANSPORTER ABCH.3"/>
    <property type="match status" value="1"/>
</dbReference>
<keyword evidence="1" id="KW-0175">Coiled coil</keyword>
<name>A0A6C0JS90_9ZZZZ</name>
<dbReference type="EMBL" id="MN740698">
    <property type="protein sequence ID" value="QHU08625.1"/>
    <property type="molecule type" value="Genomic_DNA"/>
</dbReference>
<dbReference type="InterPro" id="IPR027417">
    <property type="entry name" value="P-loop_NTPase"/>
</dbReference>
<reference evidence="3" key="1">
    <citation type="journal article" date="2020" name="Nature">
        <title>Giant virus diversity and host interactions through global metagenomics.</title>
        <authorList>
            <person name="Schulz F."/>
            <person name="Roux S."/>
            <person name="Paez-Espino D."/>
            <person name="Jungbluth S."/>
            <person name="Walsh D.A."/>
            <person name="Denef V.J."/>
            <person name="McMahon K.D."/>
            <person name="Konstantinidis K.T."/>
            <person name="Eloe-Fadrosh E.A."/>
            <person name="Kyrpides N.C."/>
            <person name="Woyke T."/>
        </authorList>
    </citation>
    <scope>NUCLEOTIDE SEQUENCE</scope>
    <source>
        <strain evidence="3">GVMAG-S-1063924-116</strain>
    </source>
</reference>
<feature type="coiled-coil region" evidence="1">
    <location>
        <begin position="421"/>
        <end position="455"/>
    </location>
</feature>
<dbReference type="InterPro" id="IPR038729">
    <property type="entry name" value="Rad50/SbcC_AAA"/>
</dbReference>
<sequence length="804" mass="92170">MAATLEIENFRCWEELRLDIALDGCTHISGNSGAGKSTVFEALLWLLYGKLKDVKNKDHDGPTSVSLTIGDLWINRKNSPARFTVIRGNVEVTANEAEEYIVELFGERTYWMSSSYISQGKLCKLLEVSEKEKLAILSWMAFKGEDPKEYQAKIKEEIEKADKELYSAQSKARAKLSCLKTVDRKWKRILKLELTDEEHFLYKSYEDLKSERERGMKELAVYEAHLQEVERSKEARRKILEELAELGEIDTGLDYSSDDLEKYGLKLERLETCAPILKKLETSLVPDVPELDEDEVELLYTQTREYSAYLDSISKYKDLEDRTEVELREEIEKLNSELDVHRVMSSRKQVNSLISQATELESQLEEVKSREVGEKVQLEDIGEKVSAISALKSSLALVKKSRKYRCPSCQTPFHIDSNMELSTKEVDVSALEADLETLQDELSDTKRANKKASETNVAIDKAGLKRERDQTRLETELRSLRKQIGQSVLEEVDESAILSLKEVKSRASTIDRYRKRLKIEKVEKPEYEYKDVANNAKTRAKIREYERELAQIGEVPQDLVSMGSKRIKELVASLKLHSDKVHKYRTKLDRINGVLSKELEAPVCRPTSEVDKDIEEAKRIKVKVGKYKKIVPLHEKYTKYKNKEVELEGRIDDLGRLLEIHKECEYTSLSNIIDSINVEMTSICDRIFKEPISVELRLSRTLANGNEKNSVGFNIIHKGKEYSSIRSLSGGEQDRVSLALTIALHKFKNTGPSILMIDETLSSVEQRIKKRIVKLFKELPSGIKLVSIHDDFSTQLEHSINLDL</sequence>
<dbReference type="GO" id="GO:0016887">
    <property type="term" value="F:ATP hydrolysis activity"/>
    <property type="evidence" value="ECO:0007669"/>
    <property type="project" value="InterPro"/>
</dbReference>
<dbReference type="Pfam" id="PF13476">
    <property type="entry name" value="AAA_23"/>
    <property type="match status" value="1"/>
</dbReference>
<feature type="domain" description="Rad50/SbcC-type AAA" evidence="2">
    <location>
        <begin position="5"/>
        <end position="244"/>
    </location>
</feature>
<protein>
    <recommendedName>
        <fullName evidence="2">Rad50/SbcC-type AAA domain-containing protein</fullName>
    </recommendedName>
</protein>
<dbReference type="PANTHER" id="PTHR32114:SF2">
    <property type="entry name" value="ABC TRANSPORTER ABCH.3"/>
    <property type="match status" value="1"/>
</dbReference>
<evidence type="ECO:0000313" key="3">
    <source>
        <dbReference type="EMBL" id="QHU08625.1"/>
    </source>
</evidence>
<proteinExistence type="predicted"/>
<evidence type="ECO:0000259" key="2">
    <source>
        <dbReference type="Pfam" id="PF13476"/>
    </source>
</evidence>
<organism evidence="3">
    <name type="scientific">viral metagenome</name>
    <dbReference type="NCBI Taxonomy" id="1070528"/>
    <lineage>
        <taxon>unclassified sequences</taxon>
        <taxon>metagenomes</taxon>
        <taxon>organismal metagenomes</taxon>
    </lineage>
</organism>